<keyword evidence="2 6" id="KW-0812">Transmembrane</keyword>
<dbReference type="Pfam" id="PF08205">
    <property type="entry name" value="C2-set_2"/>
    <property type="match status" value="1"/>
</dbReference>
<feature type="domain" description="Ig-like" evidence="7">
    <location>
        <begin position="151"/>
        <end position="235"/>
    </location>
</feature>
<dbReference type="InterPro" id="IPR007110">
    <property type="entry name" value="Ig-like_dom"/>
</dbReference>
<protein>
    <recommendedName>
        <fullName evidence="7">Ig-like domain-containing protein</fullName>
    </recommendedName>
</protein>
<keyword evidence="5" id="KW-1015">Disulfide bond</keyword>
<evidence type="ECO:0000256" key="2">
    <source>
        <dbReference type="ARBA" id="ARBA00022692"/>
    </source>
</evidence>
<dbReference type="Proteomes" id="UP001497382">
    <property type="component" value="Unassembled WGS sequence"/>
</dbReference>
<dbReference type="InterPro" id="IPR036179">
    <property type="entry name" value="Ig-like_dom_sf"/>
</dbReference>
<dbReference type="AlphaFoldDB" id="A0AAV1ZJB9"/>
<gene>
    <name evidence="8" type="ORF">LARSCL_LOCUS6002</name>
</gene>
<evidence type="ECO:0000256" key="6">
    <source>
        <dbReference type="SAM" id="Phobius"/>
    </source>
</evidence>
<sequence length="330" mass="37220">MEISTFHMTYISAIMTLWEIFTFIILQALVMTKAFRIVMLDVPSPTILGESVELTCSYELDNEQLYSVKWYKNDVEFYRYVPNDWPPGQFLPLPGIRVDLSKSNKNSVYLRHVDLNSSGIYRCEISAEAPSFDTAEAEKEMKVFVLPSEGPTLTGGNQEYRIGDTVVVNCTSAKSKPAATLRWYINDELITKENNAPTTNPRVAASNLLKSENLKKVDFTHFSAEVGPEYETEYSTTRHTDGLETSSLGLKFVVTSKHFQNGNMKLKCTATISRIYTMSNEEMVFGGRQQTSGLHISENMSRMRDSATQNPAVRWTVALLASCCLLLYKS</sequence>
<evidence type="ECO:0000313" key="8">
    <source>
        <dbReference type="EMBL" id="CAL1271776.1"/>
    </source>
</evidence>
<name>A0AAV1ZJB9_9ARAC</name>
<evidence type="ECO:0000256" key="4">
    <source>
        <dbReference type="ARBA" id="ARBA00023136"/>
    </source>
</evidence>
<dbReference type="FunFam" id="2.60.40.10:FF:000437">
    <property type="entry name" value="Beat-IIIc, isoform A"/>
    <property type="match status" value="1"/>
</dbReference>
<dbReference type="InterPro" id="IPR013162">
    <property type="entry name" value="CD80_C2-set"/>
</dbReference>
<evidence type="ECO:0000256" key="3">
    <source>
        <dbReference type="ARBA" id="ARBA00022989"/>
    </source>
</evidence>
<dbReference type="InterPro" id="IPR003599">
    <property type="entry name" value="Ig_sub"/>
</dbReference>
<accession>A0AAV1ZJB9</accession>
<dbReference type="InterPro" id="IPR013106">
    <property type="entry name" value="Ig_V-set"/>
</dbReference>
<dbReference type="EMBL" id="CAXIEN010000056">
    <property type="protein sequence ID" value="CAL1271776.1"/>
    <property type="molecule type" value="Genomic_DNA"/>
</dbReference>
<keyword evidence="3 6" id="KW-1133">Transmembrane helix</keyword>
<comment type="caution">
    <text evidence="8">The sequence shown here is derived from an EMBL/GenBank/DDBJ whole genome shotgun (WGS) entry which is preliminary data.</text>
</comment>
<dbReference type="PROSITE" id="PS50835">
    <property type="entry name" value="IG_LIKE"/>
    <property type="match status" value="2"/>
</dbReference>
<dbReference type="Gene3D" id="2.60.40.10">
    <property type="entry name" value="Immunoglobulins"/>
    <property type="match status" value="2"/>
</dbReference>
<feature type="domain" description="Ig-like" evidence="7">
    <location>
        <begin position="49"/>
        <end position="142"/>
    </location>
</feature>
<evidence type="ECO:0000313" key="9">
    <source>
        <dbReference type="Proteomes" id="UP001497382"/>
    </source>
</evidence>
<comment type="subcellular location">
    <subcellularLocation>
        <location evidence="1">Membrane</location>
        <topology evidence="1">Single-pass membrane protein</topology>
    </subcellularLocation>
</comment>
<evidence type="ECO:0000259" key="7">
    <source>
        <dbReference type="PROSITE" id="PS50835"/>
    </source>
</evidence>
<dbReference type="GO" id="GO:0016020">
    <property type="term" value="C:membrane"/>
    <property type="evidence" value="ECO:0007669"/>
    <property type="project" value="UniProtKB-SubCell"/>
</dbReference>
<proteinExistence type="predicted"/>
<dbReference type="SUPFAM" id="SSF48726">
    <property type="entry name" value="Immunoglobulin"/>
    <property type="match status" value="2"/>
</dbReference>
<dbReference type="PANTHER" id="PTHR21261:SF15">
    <property type="entry name" value="BEATEN PATH IIIA, ISOFORM D-RELATED"/>
    <property type="match status" value="1"/>
</dbReference>
<evidence type="ECO:0000256" key="1">
    <source>
        <dbReference type="ARBA" id="ARBA00004167"/>
    </source>
</evidence>
<evidence type="ECO:0000256" key="5">
    <source>
        <dbReference type="ARBA" id="ARBA00023157"/>
    </source>
</evidence>
<dbReference type="InterPro" id="IPR013783">
    <property type="entry name" value="Ig-like_fold"/>
</dbReference>
<feature type="transmembrane region" description="Helical" evidence="6">
    <location>
        <begin position="6"/>
        <end position="30"/>
    </location>
</feature>
<organism evidence="8 9">
    <name type="scientific">Larinioides sclopetarius</name>
    <dbReference type="NCBI Taxonomy" id="280406"/>
    <lineage>
        <taxon>Eukaryota</taxon>
        <taxon>Metazoa</taxon>
        <taxon>Ecdysozoa</taxon>
        <taxon>Arthropoda</taxon>
        <taxon>Chelicerata</taxon>
        <taxon>Arachnida</taxon>
        <taxon>Araneae</taxon>
        <taxon>Araneomorphae</taxon>
        <taxon>Entelegynae</taxon>
        <taxon>Araneoidea</taxon>
        <taxon>Araneidae</taxon>
        <taxon>Larinioides</taxon>
    </lineage>
</organism>
<dbReference type="PANTHER" id="PTHR21261">
    <property type="entry name" value="BEAT PROTEIN"/>
    <property type="match status" value="1"/>
</dbReference>
<dbReference type="SMART" id="SM00409">
    <property type="entry name" value="IG"/>
    <property type="match status" value="1"/>
</dbReference>
<dbReference type="Pfam" id="PF07686">
    <property type="entry name" value="V-set"/>
    <property type="match status" value="1"/>
</dbReference>
<keyword evidence="9" id="KW-1185">Reference proteome</keyword>
<reference evidence="8 9" key="1">
    <citation type="submission" date="2024-04" db="EMBL/GenBank/DDBJ databases">
        <authorList>
            <person name="Rising A."/>
            <person name="Reimegard J."/>
            <person name="Sonavane S."/>
            <person name="Akerstrom W."/>
            <person name="Nylinder S."/>
            <person name="Hedman E."/>
            <person name="Kallberg Y."/>
        </authorList>
    </citation>
    <scope>NUCLEOTIDE SEQUENCE [LARGE SCALE GENOMIC DNA]</scope>
</reference>
<keyword evidence="4 6" id="KW-0472">Membrane</keyword>